<comment type="caution">
    <text evidence="1">The sequence shown here is derived from an EMBL/GenBank/DDBJ whole genome shotgun (WGS) entry which is preliminary data.</text>
</comment>
<dbReference type="InterPro" id="IPR003718">
    <property type="entry name" value="OsmC/Ohr_fam"/>
</dbReference>
<dbReference type="SUPFAM" id="SSF82784">
    <property type="entry name" value="OsmC-like"/>
    <property type="match status" value="1"/>
</dbReference>
<keyword evidence="2" id="KW-1185">Reference proteome</keyword>
<dbReference type="Pfam" id="PF02566">
    <property type="entry name" value="OsmC"/>
    <property type="match status" value="1"/>
</dbReference>
<evidence type="ECO:0000313" key="2">
    <source>
        <dbReference type="Proteomes" id="UP000249341"/>
    </source>
</evidence>
<gene>
    <name evidence="1" type="ORF">B0I29_13411</name>
</gene>
<proteinExistence type="predicted"/>
<protein>
    <submittedName>
        <fullName evidence="1">Putative OsmC-like protein</fullName>
    </submittedName>
</protein>
<dbReference type="Gene3D" id="3.30.300.20">
    <property type="match status" value="1"/>
</dbReference>
<reference evidence="1 2" key="1">
    <citation type="submission" date="2018-06" db="EMBL/GenBank/DDBJ databases">
        <title>Genomic Encyclopedia of Type Strains, Phase III (KMG-III): the genomes of soil and plant-associated and newly described type strains.</title>
        <authorList>
            <person name="Whitman W."/>
        </authorList>
    </citation>
    <scope>NUCLEOTIDE SEQUENCE [LARGE SCALE GENOMIC DNA]</scope>
    <source>
        <strain evidence="1 2">CGMCC 4.7090</strain>
    </source>
</reference>
<dbReference type="Proteomes" id="UP000249341">
    <property type="component" value="Unassembled WGS sequence"/>
</dbReference>
<dbReference type="PANTHER" id="PTHR34352:SF1">
    <property type="entry name" value="PROTEIN YHFA"/>
    <property type="match status" value="1"/>
</dbReference>
<sequence length="165" mass="17701">MISGGGRTTGWHRKDSFTVMADDTQRTVTLHRTSLGQYEVRNARGGTMTIGVGHGAAFTPVELLLAAIGGCTGADVDFITTKRAEPDDFSVTVTADKVRDERGGNRLTNLVVELRTTFPEGAAGDAAREMLPRAARMSHDRLCTVSRTVELGTPVTTRTEHTPAT</sequence>
<name>A0A327YXT5_9ACTN</name>
<dbReference type="InterPro" id="IPR036102">
    <property type="entry name" value="OsmC/Ohrsf"/>
</dbReference>
<evidence type="ECO:0000313" key="1">
    <source>
        <dbReference type="EMBL" id="RAK25401.1"/>
    </source>
</evidence>
<dbReference type="AlphaFoldDB" id="A0A327YXT5"/>
<accession>A0A327YXT5</accession>
<dbReference type="EMBL" id="QLMJ01000034">
    <property type="protein sequence ID" value="RAK25401.1"/>
    <property type="molecule type" value="Genomic_DNA"/>
</dbReference>
<organism evidence="1 2">
    <name type="scientific">Actinoplanes lutulentus</name>
    <dbReference type="NCBI Taxonomy" id="1287878"/>
    <lineage>
        <taxon>Bacteria</taxon>
        <taxon>Bacillati</taxon>
        <taxon>Actinomycetota</taxon>
        <taxon>Actinomycetes</taxon>
        <taxon>Micromonosporales</taxon>
        <taxon>Micromonosporaceae</taxon>
        <taxon>Actinoplanes</taxon>
    </lineage>
</organism>
<dbReference type="PANTHER" id="PTHR34352">
    <property type="entry name" value="PROTEIN YHFA"/>
    <property type="match status" value="1"/>
</dbReference>
<dbReference type="InterPro" id="IPR015946">
    <property type="entry name" value="KH_dom-like_a/b"/>
</dbReference>